<dbReference type="InterPro" id="IPR014710">
    <property type="entry name" value="RmlC-like_jellyroll"/>
</dbReference>
<dbReference type="EMBL" id="WWVX01000002">
    <property type="protein sequence ID" value="MZL68999.1"/>
    <property type="molecule type" value="Genomic_DNA"/>
</dbReference>
<dbReference type="SUPFAM" id="SSF51206">
    <property type="entry name" value="cAMP-binding domain-like"/>
    <property type="match status" value="1"/>
</dbReference>
<dbReference type="EMBL" id="FQVY01000002">
    <property type="protein sequence ID" value="SHG10151.1"/>
    <property type="molecule type" value="Genomic_DNA"/>
</dbReference>
<evidence type="ECO:0000313" key="4">
    <source>
        <dbReference type="Proteomes" id="UP000184089"/>
    </source>
</evidence>
<sequence length="240" mass="26762">MALGYSEGEKRKVAAIVAGGMARQHTDGSVRRELAPLCEHTAFLRRAKKGEVLLLNGDPADRVVLFLCGRCAVSRYSAEGDNLSYAVHEEAILLGLLEYLGGQPAVLATVSALDECWYLTFPGELFLEAVLSDQELTLKILRFLASFAGGSIDRVNELAQYTNRENVLLCLYRYSRGQPLPFVFQKSKRALAEELAMNLRTLYRQLDAIEGEGLIQRVGGKIWIGERESRRLEEAVKRLL</sequence>
<evidence type="ECO:0000259" key="1">
    <source>
        <dbReference type="PROSITE" id="PS50042"/>
    </source>
</evidence>
<feature type="domain" description="Cyclic nucleotide-binding" evidence="1">
    <location>
        <begin position="22"/>
        <end position="147"/>
    </location>
</feature>
<evidence type="ECO:0000313" key="2">
    <source>
        <dbReference type="EMBL" id="MZL68999.1"/>
    </source>
</evidence>
<dbReference type="Gene3D" id="2.60.120.10">
    <property type="entry name" value="Jelly Rolls"/>
    <property type="match status" value="1"/>
</dbReference>
<reference evidence="2 5" key="3">
    <citation type="journal article" date="2019" name="Nat. Med.">
        <title>A library of human gut bacterial isolates paired with longitudinal multiomics data enables mechanistic microbiome research.</title>
        <authorList>
            <person name="Poyet M."/>
            <person name="Groussin M."/>
            <person name="Gibbons S.M."/>
            <person name="Avila-Pacheco J."/>
            <person name="Jiang X."/>
            <person name="Kearney S.M."/>
            <person name="Perrotta A.R."/>
            <person name="Berdy B."/>
            <person name="Zhao S."/>
            <person name="Lieberman T.D."/>
            <person name="Swanson P.K."/>
            <person name="Smith M."/>
            <person name="Roesemann S."/>
            <person name="Alexander J.E."/>
            <person name="Rich S.A."/>
            <person name="Livny J."/>
            <person name="Vlamakis H."/>
            <person name="Clish C."/>
            <person name="Bullock K."/>
            <person name="Deik A."/>
            <person name="Scott J."/>
            <person name="Pierce K.A."/>
            <person name="Xavier R.J."/>
            <person name="Alm E.J."/>
        </authorList>
    </citation>
    <scope>NUCLEOTIDE SEQUENCE [LARGE SCALE GENOMIC DNA]</scope>
    <source>
        <strain evidence="2 5">BIOML-A2</strain>
    </source>
</reference>
<evidence type="ECO:0000313" key="3">
    <source>
        <dbReference type="EMBL" id="SHG10151.1"/>
    </source>
</evidence>
<dbReference type="InterPro" id="IPR036390">
    <property type="entry name" value="WH_DNA-bd_sf"/>
</dbReference>
<dbReference type="PROSITE" id="PS50042">
    <property type="entry name" value="CNMP_BINDING_3"/>
    <property type="match status" value="1"/>
</dbReference>
<accession>A0AAQ1MDA4</accession>
<reference evidence="4" key="1">
    <citation type="submission" date="2016-11" db="EMBL/GenBank/DDBJ databases">
        <authorList>
            <person name="Jaros S."/>
            <person name="Januszkiewicz K."/>
            <person name="Wedrychowicz H."/>
        </authorList>
    </citation>
    <scope>NUCLEOTIDE SEQUENCE [LARGE SCALE GENOMIC DNA]</scope>
    <source>
        <strain evidence="4">DSM 4029</strain>
    </source>
</reference>
<dbReference type="Proteomes" id="UP000474718">
    <property type="component" value="Unassembled WGS sequence"/>
</dbReference>
<comment type="caution">
    <text evidence="3">The sequence shown here is derived from an EMBL/GenBank/DDBJ whole genome shotgun (WGS) entry which is preliminary data.</text>
</comment>
<dbReference type="InterPro" id="IPR000595">
    <property type="entry name" value="cNMP-bd_dom"/>
</dbReference>
<dbReference type="AlphaFoldDB" id="A0AAQ1MDA4"/>
<keyword evidence="5" id="KW-1185">Reference proteome</keyword>
<organism evidence="3 4">
    <name type="scientific">Bittarella massiliensis</name>
    <name type="common">ex Durand et al. 2017</name>
    <dbReference type="NCBI Taxonomy" id="1720313"/>
    <lineage>
        <taxon>Bacteria</taxon>
        <taxon>Bacillati</taxon>
        <taxon>Bacillota</taxon>
        <taxon>Clostridia</taxon>
        <taxon>Eubacteriales</taxon>
        <taxon>Oscillospiraceae</taxon>
        <taxon>Bittarella (ex Durand et al. 2017)</taxon>
    </lineage>
</organism>
<gene>
    <name evidence="2" type="ORF">GT747_04325</name>
    <name evidence="3" type="ORF">SAMN05444424_1474</name>
</gene>
<name>A0AAQ1MDA4_9FIRM</name>
<protein>
    <submittedName>
        <fullName evidence="2">Cyclic nucleotide-binding domain-containing protein</fullName>
    </submittedName>
    <submittedName>
        <fullName evidence="3">cAMP-binding domain of CRP or a regulatory subunit of cAMP-dependent protein kinases</fullName>
    </submittedName>
</protein>
<dbReference type="RefSeq" id="WP_021657921.1">
    <property type="nucleotide sequence ID" value="NZ_FQVY01000002.1"/>
</dbReference>
<dbReference type="SUPFAM" id="SSF46785">
    <property type="entry name" value="Winged helix' DNA-binding domain"/>
    <property type="match status" value="1"/>
</dbReference>
<proteinExistence type="predicted"/>
<dbReference type="Pfam" id="PF00027">
    <property type="entry name" value="cNMP_binding"/>
    <property type="match status" value="1"/>
</dbReference>
<dbReference type="InterPro" id="IPR018490">
    <property type="entry name" value="cNMP-bd_dom_sf"/>
</dbReference>
<dbReference type="Proteomes" id="UP000184089">
    <property type="component" value="Unassembled WGS sequence"/>
</dbReference>
<reference evidence="3" key="2">
    <citation type="submission" date="2016-11" db="EMBL/GenBank/DDBJ databases">
        <authorList>
            <person name="Varghese N."/>
            <person name="Submissions S."/>
        </authorList>
    </citation>
    <scope>NUCLEOTIDE SEQUENCE</scope>
    <source>
        <strain evidence="3">DSM 4029</strain>
    </source>
</reference>
<evidence type="ECO:0000313" key="5">
    <source>
        <dbReference type="Proteomes" id="UP000474718"/>
    </source>
</evidence>